<organism evidence="2 3">
    <name type="scientific">Sulfitobacter faviae</name>
    <dbReference type="NCBI Taxonomy" id="1775881"/>
    <lineage>
        <taxon>Bacteria</taxon>
        <taxon>Pseudomonadati</taxon>
        <taxon>Pseudomonadota</taxon>
        <taxon>Alphaproteobacteria</taxon>
        <taxon>Rhodobacterales</taxon>
        <taxon>Roseobacteraceae</taxon>
        <taxon>Sulfitobacter</taxon>
    </lineage>
</organism>
<protein>
    <recommendedName>
        <fullName evidence="4">Head-to-tail stopper</fullName>
    </recommendedName>
</protein>
<dbReference type="EMBL" id="CP139725">
    <property type="protein sequence ID" value="WPZ21618.1"/>
    <property type="molecule type" value="Genomic_DNA"/>
</dbReference>
<gene>
    <name evidence="2" type="ORF">T7987_15860</name>
</gene>
<evidence type="ECO:0008006" key="4">
    <source>
        <dbReference type="Google" id="ProtNLM"/>
    </source>
</evidence>
<evidence type="ECO:0000313" key="3">
    <source>
        <dbReference type="Proteomes" id="UP001326567"/>
    </source>
</evidence>
<proteinExistence type="predicted"/>
<keyword evidence="3" id="KW-1185">Reference proteome</keyword>
<evidence type="ECO:0000256" key="1">
    <source>
        <dbReference type="SAM" id="MobiDB-lite"/>
    </source>
</evidence>
<dbReference type="RefSeq" id="WP_322328534.1">
    <property type="nucleotide sequence ID" value="NZ_CP139725.1"/>
</dbReference>
<sequence>MTETATRLIKRFGQDATLTKTTEEPTDPWGGGGTVTVDHTVTVAVTEYTVEERANSFIADTDLRVFVTAGVEPVKGDDLTIGGETYRVERVGILGPDGVVICYELRVSR</sequence>
<accession>A0ABZ0UYC8</accession>
<feature type="region of interest" description="Disordered" evidence="1">
    <location>
        <begin position="16"/>
        <end position="35"/>
    </location>
</feature>
<evidence type="ECO:0000313" key="2">
    <source>
        <dbReference type="EMBL" id="WPZ21618.1"/>
    </source>
</evidence>
<name>A0ABZ0UYC8_9RHOB</name>
<reference evidence="2 3" key="1">
    <citation type="submission" date="2023-11" db="EMBL/GenBank/DDBJ databases">
        <title>From the Deep-Sea to the Surface: Bacterial Genomes Isolated from the Moytirra Hydrothermal Vent Plume.</title>
        <authorList>
            <person name="Major S.R."/>
        </authorList>
    </citation>
    <scope>NUCLEOTIDE SEQUENCE [LARGE SCALE GENOMIC DNA]</scope>
    <source>
        <strain evidence="2 3">OXR-9</strain>
    </source>
</reference>
<dbReference type="Proteomes" id="UP001326567">
    <property type="component" value="Chromosome"/>
</dbReference>